<dbReference type="AlphaFoldDB" id="A0A2U3DRY1"/>
<feature type="region of interest" description="Disordered" evidence="1">
    <location>
        <begin position="1"/>
        <end position="20"/>
    </location>
</feature>
<dbReference type="Pfam" id="PF00931">
    <property type="entry name" value="NB-ARC"/>
    <property type="match status" value="1"/>
</dbReference>
<sequence length="770" mass="85780">MAECGPRYFSSAQGPPTNRRFVNRPSDAAELDRCLATRHSGLQIFVLYGLAGIGKTQLAADFARRHQTTFTSVIWLRAETEMTLRKSMASQARSLPSKGKPGEDGNLEQVVNLMLRWLASPDNSGWLVVLDGVGQSGHGDSATMGQYLHSYMPQGNGSVLITTRLPHLAGLGDSKLLRAVDYDLSKAIFDQWYGDWPAAHRSVDPSQILDPLGGIPLAIAQAALYLRETGCDAASYLQRFEKEGPRLIECDDLPRDELLDYSGSMAAGLRQIFLSIQDEDPEAAKLLTLWSCIHDVLWFGQIQWENLSESTWPWFYKLVYSEADFLRTMRLFVRHSIVEKHGCGYRMHPLVHRWIFHLPTASEIAGYLQSAIIVLGQATKPNSGRRFWFQQKRVLPHAAKCVAWLEQGVLLEEVSEATLRSLHLLGDLFLDQGPLQTAEFLHRYLVQNCRALLGAHHLFTLAAMKSLGNTLSCLGRSPEAERMYLLTQQACEGLQFKYGSFRLILEVLDDLATLYSNQGRLEEAVVRLEHVLEEKRKMLGLENPSTLNTMVRLADVCAKIFHARKEWGDAELWEEAERWYLGAITGLMKELGLEHPFALTAFSNLGLLYARGGRTQDAKAFCCFALAGFSLSFGSTHQTLDIAHNIGTLFREQGNHCAAAAMYQRALEGYQKVLGPEHPATLNAAQALAIVQDSSGDRGNRALCPETSGSHENLIGSPCPPVSSTFDDVIRFFRERGLHGTVEAMREWATEGSELAQLLSREPVSSKVNM</sequence>
<accession>A0A2U3DRY1</accession>
<gene>
    <name evidence="3" type="ORF">PCL_08372</name>
</gene>
<dbReference type="Gene3D" id="3.40.50.300">
    <property type="entry name" value="P-loop containing nucleotide triphosphate hydrolases"/>
    <property type="match status" value="1"/>
</dbReference>
<dbReference type="SUPFAM" id="SSF48452">
    <property type="entry name" value="TPR-like"/>
    <property type="match status" value="1"/>
</dbReference>
<dbReference type="Pfam" id="PF13374">
    <property type="entry name" value="TPR_10"/>
    <property type="match status" value="1"/>
</dbReference>
<dbReference type="InterPro" id="IPR053137">
    <property type="entry name" value="NLR-like"/>
</dbReference>
<evidence type="ECO:0000256" key="1">
    <source>
        <dbReference type="SAM" id="MobiDB-lite"/>
    </source>
</evidence>
<name>A0A2U3DRY1_PURLI</name>
<dbReference type="SUPFAM" id="SSF52540">
    <property type="entry name" value="P-loop containing nucleoside triphosphate hydrolases"/>
    <property type="match status" value="1"/>
</dbReference>
<organism evidence="3 4">
    <name type="scientific">Purpureocillium lilacinum</name>
    <name type="common">Paecilomyces lilacinus</name>
    <dbReference type="NCBI Taxonomy" id="33203"/>
    <lineage>
        <taxon>Eukaryota</taxon>
        <taxon>Fungi</taxon>
        <taxon>Dikarya</taxon>
        <taxon>Ascomycota</taxon>
        <taxon>Pezizomycotina</taxon>
        <taxon>Sordariomycetes</taxon>
        <taxon>Hypocreomycetidae</taxon>
        <taxon>Hypocreales</taxon>
        <taxon>Ophiocordycipitaceae</taxon>
        <taxon>Purpureocillium</taxon>
    </lineage>
</organism>
<evidence type="ECO:0000313" key="4">
    <source>
        <dbReference type="Proteomes" id="UP000245956"/>
    </source>
</evidence>
<dbReference type="InterPro" id="IPR027417">
    <property type="entry name" value="P-loop_NTPase"/>
</dbReference>
<comment type="caution">
    <text evidence="3">The sequence shown here is derived from an EMBL/GenBank/DDBJ whole genome shotgun (WGS) entry which is preliminary data.</text>
</comment>
<dbReference type="InterPro" id="IPR002182">
    <property type="entry name" value="NB-ARC"/>
</dbReference>
<evidence type="ECO:0000313" key="3">
    <source>
        <dbReference type="EMBL" id="PWI65013.1"/>
    </source>
</evidence>
<evidence type="ECO:0000259" key="2">
    <source>
        <dbReference type="Pfam" id="PF00931"/>
    </source>
</evidence>
<protein>
    <recommendedName>
        <fullName evidence="2">NB-ARC domain-containing protein</fullName>
    </recommendedName>
</protein>
<proteinExistence type="predicted"/>
<reference evidence="3 4" key="1">
    <citation type="journal article" date="2016" name="Front. Microbiol.">
        <title>Genome and transcriptome sequences reveal the specific parasitism of the nematophagous Purpureocillium lilacinum 36-1.</title>
        <authorList>
            <person name="Xie J."/>
            <person name="Li S."/>
            <person name="Mo C."/>
            <person name="Xiao X."/>
            <person name="Peng D."/>
            <person name="Wang G."/>
            <person name="Xiao Y."/>
        </authorList>
    </citation>
    <scope>NUCLEOTIDE SEQUENCE [LARGE SCALE GENOMIC DNA]</scope>
    <source>
        <strain evidence="3 4">36-1</strain>
    </source>
</reference>
<dbReference type="PANTHER" id="PTHR46082">
    <property type="entry name" value="ATP/GTP-BINDING PROTEIN-RELATED"/>
    <property type="match status" value="1"/>
</dbReference>
<feature type="domain" description="NB-ARC" evidence="2">
    <location>
        <begin position="39"/>
        <end position="169"/>
    </location>
</feature>
<dbReference type="Pfam" id="PF13424">
    <property type="entry name" value="TPR_12"/>
    <property type="match status" value="2"/>
</dbReference>
<dbReference type="PANTHER" id="PTHR46082:SF6">
    <property type="entry name" value="AAA+ ATPASE DOMAIN-CONTAINING PROTEIN-RELATED"/>
    <property type="match status" value="1"/>
</dbReference>
<dbReference type="Proteomes" id="UP000245956">
    <property type="component" value="Unassembled WGS sequence"/>
</dbReference>
<dbReference type="Gene3D" id="1.25.40.10">
    <property type="entry name" value="Tetratricopeptide repeat domain"/>
    <property type="match status" value="2"/>
</dbReference>
<dbReference type="InterPro" id="IPR011990">
    <property type="entry name" value="TPR-like_helical_dom_sf"/>
</dbReference>
<dbReference type="EMBL" id="LCWV01000040">
    <property type="protein sequence ID" value="PWI65013.1"/>
    <property type="molecule type" value="Genomic_DNA"/>
</dbReference>